<dbReference type="OrthoDB" id="948134at2"/>
<feature type="domain" description="VTT" evidence="2">
    <location>
        <begin position="23"/>
        <end position="143"/>
    </location>
</feature>
<dbReference type="PANTHER" id="PTHR42709">
    <property type="entry name" value="ALKALINE PHOSPHATASE LIKE PROTEIN"/>
    <property type="match status" value="1"/>
</dbReference>
<dbReference type="Proteomes" id="UP000067626">
    <property type="component" value="Chromosome"/>
</dbReference>
<dbReference type="PATRIC" id="fig|52.7.peg.872"/>
<protein>
    <submittedName>
        <fullName evidence="3">Membrane protein</fullName>
    </submittedName>
</protein>
<dbReference type="Pfam" id="PF09335">
    <property type="entry name" value="VTT_dom"/>
    <property type="match status" value="1"/>
</dbReference>
<dbReference type="InterPro" id="IPR051311">
    <property type="entry name" value="DedA_domain"/>
</dbReference>
<dbReference type="STRING" id="52.CMC5_008080"/>
<gene>
    <name evidence="3" type="ORF">CMC5_008080</name>
</gene>
<name>A0A0K1E7N1_CHOCO</name>
<dbReference type="GO" id="GO:0005886">
    <property type="term" value="C:plasma membrane"/>
    <property type="evidence" value="ECO:0007669"/>
    <property type="project" value="TreeGrafter"/>
</dbReference>
<sequence length="202" mass="22581">MNLEHLLGLYGYWAILLGTLLEGETVLVLAGLAAHRGYLSLPLVMLVAFAGSVTGDQIYYWLGRRRGITWLRRRPTWQVHADRVRETLERHPVAMIVGFRFVYGIRTVSPFVIGASGVPVVRFMSLNALGGALWATLLGGMGYLFGEVAEQALGTLRHDEGWLFAGVFFAGVVVWLVRRRRAKGRASHRLDRPEEDPRPTDP</sequence>
<feature type="transmembrane region" description="Helical" evidence="1">
    <location>
        <begin position="39"/>
        <end position="62"/>
    </location>
</feature>
<dbReference type="PANTHER" id="PTHR42709:SF2">
    <property type="entry name" value="INNER MEMBRANE PROTEIN YOHD"/>
    <property type="match status" value="1"/>
</dbReference>
<feature type="transmembrane region" description="Helical" evidence="1">
    <location>
        <begin position="126"/>
        <end position="146"/>
    </location>
</feature>
<evidence type="ECO:0000313" key="3">
    <source>
        <dbReference type="EMBL" id="AKT36687.1"/>
    </source>
</evidence>
<dbReference type="InterPro" id="IPR032816">
    <property type="entry name" value="VTT_dom"/>
</dbReference>
<dbReference type="AlphaFoldDB" id="A0A0K1E7N1"/>
<reference evidence="3 4" key="1">
    <citation type="submission" date="2015-07" db="EMBL/GenBank/DDBJ databases">
        <title>Genome analysis of myxobacterium Chondromyces crocatus Cm c5 reveals a high potential for natural compound synthesis and the genetic basis for the loss of fruiting body formation.</title>
        <authorList>
            <person name="Zaburannyi N."/>
            <person name="Bunk B."/>
            <person name="Maier J."/>
            <person name="Overmann J."/>
            <person name="Mueller R."/>
        </authorList>
    </citation>
    <scope>NUCLEOTIDE SEQUENCE [LARGE SCALE GENOMIC DNA]</scope>
    <source>
        <strain evidence="3 4">Cm c5</strain>
    </source>
</reference>
<organism evidence="3 4">
    <name type="scientific">Chondromyces crocatus</name>
    <dbReference type="NCBI Taxonomy" id="52"/>
    <lineage>
        <taxon>Bacteria</taxon>
        <taxon>Pseudomonadati</taxon>
        <taxon>Myxococcota</taxon>
        <taxon>Polyangia</taxon>
        <taxon>Polyangiales</taxon>
        <taxon>Polyangiaceae</taxon>
        <taxon>Chondromyces</taxon>
    </lineage>
</organism>
<keyword evidence="1" id="KW-0812">Transmembrane</keyword>
<evidence type="ECO:0000313" key="4">
    <source>
        <dbReference type="Proteomes" id="UP000067626"/>
    </source>
</evidence>
<evidence type="ECO:0000256" key="1">
    <source>
        <dbReference type="SAM" id="Phobius"/>
    </source>
</evidence>
<dbReference type="RefSeq" id="WP_050429169.1">
    <property type="nucleotide sequence ID" value="NZ_CP012159.1"/>
</dbReference>
<keyword evidence="1" id="KW-1133">Transmembrane helix</keyword>
<keyword evidence="1" id="KW-0472">Membrane</keyword>
<proteinExistence type="predicted"/>
<accession>A0A0K1E7N1</accession>
<dbReference type="EMBL" id="CP012159">
    <property type="protein sequence ID" value="AKT36687.1"/>
    <property type="molecule type" value="Genomic_DNA"/>
</dbReference>
<keyword evidence="4" id="KW-1185">Reference proteome</keyword>
<feature type="transmembrane region" description="Helical" evidence="1">
    <location>
        <begin position="161"/>
        <end position="177"/>
    </location>
</feature>
<evidence type="ECO:0000259" key="2">
    <source>
        <dbReference type="Pfam" id="PF09335"/>
    </source>
</evidence>
<dbReference type="KEGG" id="ccro:CMC5_008080"/>
<feature type="transmembrane region" description="Helical" evidence="1">
    <location>
        <begin position="12"/>
        <end position="33"/>
    </location>
</feature>